<dbReference type="Proteomes" id="UP001216150">
    <property type="component" value="Unassembled WGS sequence"/>
</dbReference>
<dbReference type="EMBL" id="JAQJAC010000010">
    <property type="protein sequence ID" value="KAJ5568766.1"/>
    <property type="molecule type" value="Genomic_DNA"/>
</dbReference>
<dbReference type="AlphaFoldDB" id="A0AAD6D9L2"/>
<sequence>MARGMLQSTISLTFIQPRVMIDGVIPETVEYEDLLPSALEDSERKAKAAAARTFKVEPGNTLKDGRYRPFEN</sequence>
<gene>
    <name evidence="1" type="ORF">N7450_011252</name>
</gene>
<protein>
    <submittedName>
        <fullName evidence="1">Uncharacterized protein</fullName>
    </submittedName>
</protein>
<reference evidence="1 2" key="1">
    <citation type="journal article" date="2023" name="IMA Fungus">
        <title>Comparative genomic study of the Penicillium genus elucidates a diverse pangenome and 15 lateral gene transfer events.</title>
        <authorList>
            <person name="Petersen C."/>
            <person name="Sorensen T."/>
            <person name="Nielsen M.R."/>
            <person name="Sondergaard T.E."/>
            <person name="Sorensen J.L."/>
            <person name="Fitzpatrick D.A."/>
            <person name="Frisvad J.C."/>
            <person name="Nielsen K.L."/>
        </authorList>
    </citation>
    <scope>NUCLEOTIDE SEQUENCE [LARGE SCALE GENOMIC DNA]</scope>
    <source>
        <strain evidence="1 2">IBT 29057</strain>
    </source>
</reference>
<name>A0AAD6D9L2_9EURO</name>
<accession>A0AAD6D9L2</accession>
<evidence type="ECO:0000313" key="1">
    <source>
        <dbReference type="EMBL" id="KAJ5568766.1"/>
    </source>
</evidence>
<comment type="caution">
    <text evidence="1">The sequence shown here is derived from an EMBL/GenBank/DDBJ whole genome shotgun (WGS) entry which is preliminary data.</text>
</comment>
<keyword evidence="2" id="KW-1185">Reference proteome</keyword>
<evidence type="ECO:0000313" key="2">
    <source>
        <dbReference type="Proteomes" id="UP001216150"/>
    </source>
</evidence>
<proteinExistence type="predicted"/>
<organism evidence="1 2">
    <name type="scientific">Penicillium hetheringtonii</name>
    <dbReference type="NCBI Taxonomy" id="911720"/>
    <lineage>
        <taxon>Eukaryota</taxon>
        <taxon>Fungi</taxon>
        <taxon>Dikarya</taxon>
        <taxon>Ascomycota</taxon>
        <taxon>Pezizomycotina</taxon>
        <taxon>Eurotiomycetes</taxon>
        <taxon>Eurotiomycetidae</taxon>
        <taxon>Eurotiales</taxon>
        <taxon>Aspergillaceae</taxon>
        <taxon>Penicillium</taxon>
    </lineage>
</organism>